<dbReference type="Pfam" id="PF13738">
    <property type="entry name" value="Pyr_redox_3"/>
    <property type="match status" value="1"/>
</dbReference>
<evidence type="ECO:0000313" key="3">
    <source>
        <dbReference type="Proteomes" id="UP001597343"/>
    </source>
</evidence>
<dbReference type="EMBL" id="JBHUIO010000002">
    <property type="protein sequence ID" value="MFD2168425.1"/>
    <property type="molecule type" value="Genomic_DNA"/>
</dbReference>
<dbReference type="PRINTS" id="PR00469">
    <property type="entry name" value="PNDRDTASEII"/>
</dbReference>
<dbReference type="SUPFAM" id="SSF51905">
    <property type="entry name" value="FAD/NAD(P)-binding domain"/>
    <property type="match status" value="2"/>
</dbReference>
<dbReference type="RefSeq" id="WP_386043131.1">
    <property type="nucleotide sequence ID" value="NZ_JBHUIO010000002.1"/>
</dbReference>
<dbReference type="Gene3D" id="3.50.50.60">
    <property type="entry name" value="FAD/NAD(P)-binding domain"/>
    <property type="match status" value="1"/>
</dbReference>
<protein>
    <submittedName>
        <fullName evidence="2">Flavin-containing monooxygenase</fullName>
        <ecNumber evidence="2">1.14.13.-</ecNumber>
    </submittedName>
</protein>
<keyword evidence="1 2" id="KW-0560">Oxidoreductase</keyword>
<evidence type="ECO:0000313" key="2">
    <source>
        <dbReference type="EMBL" id="MFD2168425.1"/>
    </source>
</evidence>
<dbReference type="InterPro" id="IPR050982">
    <property type="entry name" value="Auxin_biosynth/cation_transpt"/>
</dbReference>
<dbReference type="EC" id="1.14.13.-" evidence="2"/>
<dbReference type="Proteomes" id="UP001597343">
    <property type="component" value="Unassembled WGS sequence"/>
</dbReference>
<organism evidence="2 3">
    <name type="scientific">Tumebacillus lipolyticus</name>
    <dbReference type="NCBI Taxonomy" id="1280370"/>
    <lineage>
        <taxon>Bacteria</taxon>
        <taxon>Bacillati</taxon>
        <taxon>Bacillota</taxon>
        <taxon>Bacilli</taxon>
        <taxon>Bacillales</taxon>
        <taxon>Alicyclobacillaceae</taxon>
        <taxon>Tumebacillus</taxon>
    </lineage>
</organism>
<dbReference type="GO" id="GO:0004497">
    <property type="term" value="F:monooxygenase activity"/>
    <property type="evidence" value="ECO:0007669"/>
    <property type="project" value="UniProtKB-KW"/>
</dbReference>
<dbReference type="PRINTS" id="PR00368">
    <property type="entry name" value="FADPNR"/>
</dbReference>
<keyword evidence="2" id="KW-0503">Monooxygenase</keyword>
<dbReference type="PANTHER" id="PTHR43539">
    <property type="entry name" value="FLAVIN-BINDING MONOOXYGENASE-LIKE PROTEIN (AFU_ORTHOLOGUE AFUA_4G09220)"/>
    <property type="match status" value="1"/>
</dbReference>
<proteinExistence type="predicted"/>
<accession>A0ABW4ZSG8</accession>
<gene>
    <name evidence="2" type="ORF">ACFSOY_00065</name>
</gene>
<sequence length="344" mass="38171">MEYNFEVVVIGAGQAGLSMGYHLGQKGVSYTLLEEHPRVGDSWRNRYQSLELFTPREYSALPGLKMIGEPKGYPTKDEVADYLEMYAEHFQMPVMLNTSVQALQAVPNGFRISTSRGDIHAHKVVVAIGAFQKPFTPALSGTVADSVFQIHAADYRDPSPLRDGAVLVVGAGNSGVQIAQELTEKHQVILSVGKEMKFLPKEWMGRSIFKWMDLTGVAKATVDSKLGRFIRKNDPIIGFEVKAFLKSGAIQLRPRTKSANGNEIVFEDGSSCEVQNIIWATGYRSDYRWIKLSGLFDEDGNVIHQRGKTPVPGIFFLGLSWQYRRGSALLMGVGEDAEYLAGWM</sequence>
<dbReference type="InterPro" id="IPR036188">
    <property type="entry name" value="FAD/NAD-bd_sf"/>
</dbReference>
<evidence type="ECO:0000256" key="1">
    <source>
        <dbReference type="ARBA" id="ARBA00023002"/>
    </source>
</evidence>
<keyword evidence="3" id="KW-1185">Reference proteome</keyword>
<comment type="caution">
    <text evidence="2">The sequence shown here is derived from an EMBL/GenBank/DDBJ whole genome shotgun (WGS) entry which is preliminary data.</text>
</comment>
<reference evidence="3" key="1">
    <citation type="journal article" date="2019" name="Int. J. Syst. Evol. Microbiol.">
        <title>The Global Catalogue of Microorganisms (GCM) 10K type strain sequencing project: providing services to taxonomists for standard genome sequencing and annotation.</title>
        <authorList>
            <consortium name="The Broad Institute Genomics Platform"/>
            <consortium name="The Broad Institute Genome Sequencing Center for Infectious Disease"/>
            <person name="Wu L."/>
            <person name="Ma J."/>
        </authorList>
    </citation>
    <scope>NUCLEOTIDE SEQUENCE [LARGE SCALE GENOMIC DNA]</scope>
    <source>
        <strain evidence="3">CGMCC 1.13574</strain>
    </source>
</reference>
<name>A0ABW4ZSG8_9BACL</name>
<dbReference type="PANTHER" id="PTHR43539:SF78">
    <property type="entry name" value="FLAVIN-CONTAINING MONOOXYGENASE"/>
    <property type="match status" value="1"/>
</dbReference>